<accession>A0A851HKL3</accession>
<organism evidence="1 2">
    <name type="scientific">Marinobacter adhaerens</name>
    <dbReference type="NCBI Taxonomy" id="1033846"/>
    <lineage>
        <taxon>Bacteria</taxon>
        <taxon>Pseudomonadati</taxon>
        <taxon>Pseudomonadota</taxon>
        <taxon>Gammaproteobacteria</taxon>
        <taxon>Pseudomonadales</taxon>
        <taxon>Marinobacteraceae</taxon>
        <taxon>Marinobacter</taxon>
    </lineage>
</organism>
<dbReference type="AlphaFoldDB" id="A0A851HKL3"/>
<name>A0A851HKL3_9GAMM</name>
<dbReference type="EMBL" id="JABEVQ010000001">
    <property type="protein sequence ID" value="NWN90389.1"/>
    <property type="molecule type" value="Genomic_DNA"/>
</dbReference>
<gene>
    <name evidence="1" type="ORF">HLV39_02600</name>
</gene>
<sequence>MKQFVICFSERETAPDRIERIAADLGITSAQLIKRFIAEGLATIEPVTGEAVPGKNLEDFLVRNDVLNARSED</sequence>
<keyword evidence="2" id="KW-1185">Reference proteome</keyword>
<evidence type="ECO:0000313" key="2">
    <source>
        <dbReference type="Proteomes" id="UP000536442"/>
    </source>
</evidence>
<dbReference type="Proteomes" id="UP000536442">
    <property type="component" value="Unassembled WGS sequence"/>
</dbReference>
<reference evidence="1 2" key="1">
    <citation type="submission" date="2020-03" db="EMBL/GenBank/DDBJ databases">
        <title>Metagenomic, metatranscriptomic, and metabolomic analyses revealed the key microbes and metabolic features during the fermentation of ganjang, Korean traditional soy sauce.</title>
        <authorList>
            <person name="Chun B.H."/>
            <person name="Jeon C.O."/>
        </authorList>
    </citation>
    <scope>NUCLEOTIDE SEQUENCE [LARGE SCALE GENOMIC DNA]</scope>
    <source>
        <strain evidence="1 2">KG14</strain>
    </source>
</reference>
<evidence type="ECO:0000313" key="1">
    <source>
        <dbReference type="EMBL" id="NWN90389.1"/>
    </source>
</evidence>
<proteinExistence type="predicted"/>
<protein>
    <submittedName>
        <fullName evidence="1">Uncharacterized protein</fullName>
    </submittedName>
</protein>
<comment type="caution">
    <text evidence="1">The sequence shown here is derived from an EMBL/GenBank/DDBJ whole genome shotgun (WGS) entry which is preliminary data.</text>
</comment>